<dbReference type="PRINTS" id="PR00419">
    <property type="entry name" value="ADXRDTASE"/>
</dbReference>
<keyword evidence="6 10" id="KW-0560">Oxidoreductase</keyword>
<dbReference type="GO" id="GO:0004324">
    <property type="term" value="F:ferredoxin-NADP+ reductase activity"/>
    <property type="evidence" value="ECO:0007669"/>
    <property type="project" value="UniProtKB-EC"/>
</dbReference>
<evidence type="ECO:0000256" key="2">
    <source>
        <dbReference type="ARBA" id="ARBA00008312"/>
    </source>
</evidence>
<feature type="domain" description="FAD/NAD(P)-binding" evidence="9">
    <location>
        <begin position="7"/>
        <end position="167"/>
    </location>
</feature>
<evidence type="ECO:0000313" key="11">
    <source>
        <dbReference type="Proteomes" id="UP000255303"/>
    </source>
</evidence>
<dbReference type="PANTHER" id="PTHR48467">
    <property type="entry name" value="GLUTAMATE SYNTHASE 1 [NADH], CHLOROPLASTIC-LIKE"/>
    <property type="match status" value="1"/>
</dbReference>
<comment type="similarity">
    <text evidence="2">Belongs to the ferredoxin--NADP reductase type 1 family.</text>
</comment>
<evidence type="ECO:0000256" key="8">
    <source>
        <dbReference type="PIRSR" id="PIRSR000362-2"/>
    </source>
</evidence>
<comment type="cofactor">
    <cofactor evidence="1 7">
        <name>FAD</name>
        <dbReference type="ChEBI" id="CHEBI:57692"/>
    </cofactor>
</comment>
<dbReference type="InterPro" id="IPR023753">
    <property type="entry name" value="FAD/NAD-binding_dom"/>
</dbReference>
<evidence type="ECO:0000256" key="3">
    <source>
        <dbReference type="ARBA" id="ARBA00022630"/>
    </source>
</evidence>
<evidence type="ECO:0000256" key="1">
    <source>
        <dbReference type="ARBA" id="ARBA00001974"/>
    </source>
</evidence>
<reference evidence="10 11" key="1">
    <citation type="submission" date="2018-06" db="EMBL/GenBank/DDBJ databases">
        <authorList>
            <consortium name="Pathogen Informatics"/>
            <person name="Doyle S."/>
        </authorList>
    </citation>
    <scope>NUCLEOTIDE SEQUENCE [LARGE SCALE GENOMIC DNA]</scope>
    <source>
        <strain evidence="10 11">NCTC10692</strain>
    </source>
</reference>
<keyword evidence="4 7" id="KW-0274">FAD</keyword>
<evidence type="ECO:0000259" key="9">
    <source>
        <dbReference type="Pfam" id="PF07992"/>
    </source>
</evidence>
<feature type="binding site" evidence="7">
    <location>
        <position position="334"/>
    </location>
    <ligand>
        <name>FAD</name>
        <dbReference type="ChEBI" id="CHEBI:57692"/>
    </ligand>
</feature>
<dbReference type="PIRSF" id="PIRSF000362">
    <property type="entry name" value="FNR"/>
    <property type="match status" value="1"/>
</dbReference>
<feature type="binding site" evidence="8">
    <location>
        <begin position="151"/>
        <end position="154"/>
    </location>
    <ligand>
        <name>NADP(+)</name>
        <dbReference type="ChEBI" id="CHEBI:58349"/>
    </ligand>
</feature>
<sequence length="419" mass="45854">MRMSVPSIAIVGSGPSGCYMAQTLRKAWPEAPITLFERLPVPYGLARYGVAPDHPGTKAITHQFARLFERENIRFCGNLEIGRDITLPALREHFDVVVLTLGLAGDTPLGIPGDTLPGILGAGRLTRLLNDHPEECESPPILGERVAIIGNGNVAIDLIRLLAKREDEFSGSDLSPQSLEWLRAQQVRQIEVIGRSPAAQAKCDTVMLRELSKLSGARFSLAPGAELGIAQQPAEQARLDALRELLEREQPAEGINVRLHFGKVPRQVLGQNSVERLRIAPSSGGEEQELMLDSLITAIGFNEHALQPLHRDSLYGDADLSCGRLDHGLYCAGWLRRGPRGTIPENRADARLVADAIIAAVNNDQLPLGKPGELALPAHALDYRAWQRIDRHEQQQAGSQRSRQKLRSRAAMLAVAHQQ</sequence>
<proteinExistence type="inferred from homology"/>
<dbReference type="AlphaFoldDB" id="A0A379JQ09"/>
<name>A0A379JQ09_ECTOL</name>
<dbReference type="EC" id="1.18.1.2" evidence="10"/>
<evidence type="ECO:0000256" key="5">
    <source>
        <dbReference type="ARBA" id="ARBA00022857"/>
    </source>
</evidence>
<keyword evidence="5 8" id="KW-0521">NADP</keyword>
<feature type="binding site" evidence="7">
    <location>
        <position position="37"/>
    </location>
    <ligand>
        <name>FAD</name>
        <dbReference type="ChEBI" id="CHEBI:57692"/>
    </ligand>
</feature>
<keyword evidence="3" id="KW-0285">Flavoprotein</keyword>
<dbReference type="Gene3D" id="3.50.50.60">
    <property type="entry name" value="FAD/NAD(P)-binding domain"/>
    <property type="match status" value="1"/>
</dbReference>
<dbReference type="PANTHER" id="PTHR48467:SF1">
    <property type="entry name" value="GLUTAMATE SYNTHASE 1 [NADH], CHLOROPLASTIC-LIKE"/>
    <property type="match status" value="1"/>
</dbReference>
<dbReference type="SUPFAM" id="SSF51971">
    <property type="entry name" value="Nucleotide-binding domain"/>
    <property type="match status" value="1"/>
</dbReference>
<protein>
    <submittedName>
        <fullName evidence="10">Glutamate synthase</fullName>
        <ecNumber evidence="10">1.18.1.2</ecNumber>
    </submittedName>
</protein>
<gene>
    <name evidence="10" type="primary">fprA</name>
    <name evidence="10" type="ORF">NCTC10692_01155</name>
</gene>
<dbReference type="InterPro" id="IPR055275">
    <property type="entry name" value="Ferredox_Rdtase"/>
</dbReference>
<feature type="binding site" evidence="7">
    <location>
        <position position="16"/>
    </location>
    <ligand>
        <name>FAD</name>
        <dbReference type="ChEBI" id="CHEBI:57692"/>
    </ligand>
</feature>
<dbReference type="InterPro" id="IPR036188">
    <property type="entry name" value="FAD/NAD-bd_sf"/>
</dbReference>
<feature type="binding site" evidence="7">
    <location>
        <position position="45"/>
    </location>
    <ligand>
        <name>FAD</name>
        <dbReference type="ChEBI" id="CHEBI:57692"/>
    </ligand>
</feature>
<dbReference type="InterPro" id="IPR021163">
    <property type="entry name" value="Ferredox_Rdtase_adrenod"/>
</dbReference>
<evidence type="ECO:0000313" key="10">
    <source>
        <dbReference type="EMBL" id="SUD50727.1"/>
    </source>
</evidence>
<accession>A0A379JQ09</accession>
<dbReference type="EMBL" id="UGUV01000002">
    <property type="protein sequence ID" value="SUD50727.1"/>
    <property type="molecule type" value="Genomic_DNA"/>
</dbReference>
<dbReference type="Pfam" id="PF07992">
    <property type="entry name" value="Pyr_redox_2"/>
    <property type="match status" value="1"/>
</dbReference>
<feature type="binding site" evidence="7">
    <location>
        <begin position="341"/>
        <end position="343"/>
    </location>
    <ligand>
        <name>FAD</name>
        <dbReference type="ChEBI" id="CHEBI:57692"/>
    </ligand>
</feature>
<dbReference type="Gene3D" id="3.40.50.720">
    <property type="entry name" value="NAD(P)-binding Rossmann-like Domain"/>
    <property type="match status" value="1"/>
</dbReference>
<evidence type="ECO:0000256" key="6">
    <source>
        <dbReference type="ARBA" id="ARBA00023002"/>
    </source>
</evidence>
<feature type="binding site" evidence="8">
    <location>
        <position position="341"/>
    </location>
    <ligand>
        <name>NADP(+)</name>
        <dbReference type="ChEBI" id="CHEBI:58349"/>
    </ligand>
</feature>
<evidence type="ECO:0000256" key="4">
    <source>
        <dbReference type="ARBA" id="ARBA00022827"/>
    </source>
</evidence>
<organism evidence="10 11">
    <name type="scientific">Ectopseudomonas oleovorans</name>
    <name type="common">Pseudomonas oleovorans</name>
    <dbReference type="NCBI Taxonomy" id="301"/>
    <lineage>
        <taxon>Bacteria</taxon>
        <taxon>Pseudomonadati</taxon>
        <taxon>Pseudomonadota</taxon>
        <taxon>Gammaproteobacteria</taxon>
        <taxon>Pseudomonadales</taxon>
        <taxon>Pseudomonadaceae</taxon>
        <taxon>Ectopseudomonas</taxon>
    </lineage>
</organism>
<evidence type="ECO:0000256" key="7">
    <source>
        <dbReference type="PIRSR" id="PIRSR000362-1"/>
    </source>
</evidence>
<dbReference type="Proteomes" id="UP000255303">
    <property type="component" value="Unassembled WGS sequence"/>
</dbReference>
<feature type="binding site" evidence="7">
    <location>
        <position position="81"/>
    </location>
    <ligand>
        <name>FAD</name>
        <dbReference type="ChEBI" id="CHEBI:57692"/>
    </ligand>
</feature>